<feature type="domain" description="GH15-like" evidence="1">
    <location>
        <begin position="259"/>
        <end position="636"/>
    </location>
</feature>
<dbReference type="InterPro" id="IPR008928">
    <property type="entry name" value="6-hairpin_glycosidase_sf"/>
</dbReference>
<dbReference type="Pfam" id="PF00723">
    <property type="entry name" value="Glyco_hydro_15"/>
    <property type="match status" value="1"/>
</dbReference>
<evidence type="ECO:0000259" key="2">
    <source>
        <dbReference type="Pfam" id="PF19291"/>
    </source>
</evidence>
<name>A0ABN7V7P2_GIGMA</name>
<dbReference type="PANTHER" id="PTHR31616:SF0">
    <property type="entry name" value="GLUCAN 1,4-ALPHA-GLUCOSIDASE"/>
    <property type="match status" value="1"/>
</dbReference>
<dbReference type="EMBL" id="CAJVQB010010551">
    <property type="protein sequence ID" value="CAG8740944.1"/>
    <property type="molecule type" value="Genomic_DNA"/>
</dbReference>
<dbReference type="Pfam" id="PF19291">
    <property type="entry name" value="TREH_N"/>
    <property type="match status" value="1"/>
</dbReference>
<evidence type="ECO:0000313" key="3">
    <source>
        <dbReference type="EMBL" id="CAG8740944.1"/>
    </source>
</evidence>
<dbReference type="InterPro" id="IPR011613">
    <property type="entry name" value="GH15-like"/>
</dbReference>
<evidence type="ECO:0000313" key="4">
    <source>
        <dbReference type="Proteomes" id="UP000789901"/>
    </source>
</evidence>
<organism evidence="3 4">
    <name type="scientific">Gigaspora margarita</name>
    <dbReference type="NCBI Taxonomy" id="4874"/>
    <lineage>
        <taxon>Eukaryota</taxon>
        <taxon>Fungi</taxon>
        <taxon>Fungi incertae sedis</taxon>
        <taxon>Mucoromycota</taxon>
        <taxon>Glomeromycotina</taxon>
        <taxon>Glomeromycetes</taxon>
        <taxon>Diversisporales</taxon>
        <taxon>Gigasporaceae</taxon>
        <taxon>Gigaspora</taxon>
    </lineage>
</organism>
<dbReference type="InterPro" id="IPR012341">
    <property type="entry name" value="6hp_glycosidase-like_sf"/>
</dbReference>
<comment type="caution">
    <text evidence="3">The sequence shown here is derived from an EMBL/GenBank/DDBJ whole genome shotgun (WGS) entry which is preliminary data.</text>
</comment>
<feature type="domain" description="Trehalase-like N-terminal" evidence="2">
    <location>
        <begin position="20"/>
        <end position="71"/>
    </location>
</feature>
<gene>
    <name evidence="3" type="ORF">GMARGA_LOCUS15374</name>
</gene>
<sequence length="721" mass="83291">MNSPVCAEDIRSNYRTRGYLPIENYGLIGNLRTVALSGTDGSIDFMCYPKFDSPSIFARLLDNEKDGVSVITEYMHIPEKGYRAPPTRPLLPWLVRHVEVVRGEINFHLELFPAFNYALDSHTAEIINTESHSSEHKEASVGSQCINFTSKDLRMDLRYVVKRGESEIPHIEFKLLNHKDFKGPCVTADFTLKETQEIIFIFRAIPDTIINNNNENECDTSIHKSLNPPISFSLLKSMYRETLHFWQNWIAQSSYKGRWREYVHRSALTLKLLTYEPTGAVIAAPTFGLPEAIGSNRNWDYRYTWVRDSAFTVYALMRLGMTEEAKHYMEFMEERCQDLNPDGSLNIMYSIDGKKRLDEKELNHLDGYRSSRPVRIGNGAYDHIQLDIYGELLDALYLYNKHGSPISYDMWVSIRKLVNYVCDNWMKEDMSIWEVRGKKQNFTYSKIMCWVAVDRGIRLSEKRVFPCPERNRWMEVRDTIYEEIMVKAWNPERKIFTQSYEALDSLDSSVLVMPLVFFISPSDPRFLNTINQILLPPEKGGLTANNLVFRYNNVTTDDGLSGEEGSFSMCTFWLIEALTRAGKYDRNLLEKAELIFEQMIGYGNHLGLYSEEIAHGGELLGNFPQAFTHIAFISAAFNLDRVLNERNRCFIQDCWVLQYLLMPSLGKLKCLAPGAELPKSKRYCKSSHGISAETAHEIVKKKGGYSRYANQLEIDRFLLKW</sequence>
<protein>
    <submittedName>
        <fullName evidence="3">15879_t:CDS:1</fullName>
    </submittedName>
</protein>
<accession>A0ABN7V7P2</accession>
<dbReference type="SUPFAM" id="SSF48208">
    <property type="entry name" value="Six-hairpin glycosidases"/>
    <property type="match status" value="1"/>
</dbReference>
<reference evidence="3 4" key="1">
    <citation type="submission" date="2021-06" db="EMBL/GenBank/DDBJ databases">
        <authorList>
            <person name="Kallberg Y."/>
            <person name="Tangrot J."/>
            <person name="Rosling A."/>
        </authorList>
    </citation>
    <scope>NUCLEOTIDE SEQUENCE [LARGE SCALE GENOMIC DNA]</scope>
    <source>
        <strain evidence="3 4">120-4 pot B 10/14</strain>
    </source>
</reference>
<keyword evidence="4" id="KW-1185">Reference proteome</keyword>
<dbReference type="Proteomes" id="UP000789901">
    <property type="component" value="Unassembled WGS sequence"/>
</dbReference>
<proteinExistence type="predicted"/>
<dbReference type="PANTHER" id="PTHR31616">
    <property type="entry name" value="TREHALASE"/>
    <property type="match status" value="1"/>
</dbReference>
<dbReference type="Gene3D" id="1.50.10.10">
    <property type="match status" value="1"/>
</dbReference>
<evidence type="ECO:0000259" key="1">
    <source>
        <dbReference type="Pfam" id="PF00723"/>
    </source>
</evidence>
<dbReference type="InterPro" id="IPR045582">
    <property type="entry name" value="Trehalase-like_N"/>
</dbReference>